<evidence type="ECO:0000256" key="1">
    <source>
        <dbReference type="ARBA" id="ARBA00023267"/>
    </source>
</evidence>
<dbReference type="GO" id="GO:0006814">
    <property type="term" value="P:sodium ion transport"/>
    <property type="evidence" value="ECO:0007669"/>
    <property type="project" value="InterPro"/>
</dbReference>
<dbReference type="InterPro" id="IPR000089">
    <property type="entry name" value="Biotin_lipoyl"/>
</dbReference>
<dbReference type="GO" id="GO:0008948">
    <property type="term" value="F:oxaloacetate decarboxylase activity"/>
    <property type="evidence" value="ECO:0007669"/>
    <property type="project" value="InterPro"/>
</dbReference>
<gene>
    <name evidence="5" type="ORF">SAMN04487977_10114</name>
</gene>
<dbReference type="eggNOG" id="COG0511">
    <property type="taxonomic scope" value="Bacteria"/>
</dbReference>
<keyword evidence="1" id="KW-0092">Biotin</keyword>
<dbReference type="Pfam" id="PF00364">
    <property type="entry name" value="Biotin_lipoyl"/>
    <property type="match status" value="2"/>
</dbReference>
<dbReference type="eggNOG" id="COG5016">
    <property type="taxonomic scope" value="Bacteria"/>
</dbReference>
<dbReference type="SUPFAM" id="SSF51569">
    <property type="entry name" value="Aldolase"/>
    <property type="match status" value="1"/>
</dbReference>
<dbReference type="CDD" id="cd06850">
    <property type="entry name" value="biotinyl_domain"/>
    <property type="match status" value="2"/>
</dbReference>
<reference evidence="5 6" key="1">
    <citation type="submission" date="2016-10" db="EMBL/GenBank/DDBJ databases">
        <authorList>
            <person name="de Groot N.N."/>
        </authorList>
    </citation>
    <scope>NUCLEOTIDE SEQUENCE [LARGE SCALE GENOMIC DNA]</scope>
    <source>
        <strain evidence="5 6">B25</strain>
    </source>
</reference>
<dbReference type="NCBIfam" id="TIGR01108">
    <property type="entry name" value="oadA"/>
    <property type="match status" value="1"/>
</dbReference>
<evidence type="ECO:0000259" key="3">
    <source>
        <dbReference type="PROSITE" id="PS50968"/>
    </source>
</evidence>
<dbReference type="SUPFAM" id="SSF51230">
    <property type="entry name" value="Single hybrid motif"/>
    <property type="match status" value="2"/>
</dbReference>
<dbReference type="Gene3D" id="3.20.20.70">
    <property type="entry name" value="Aldolase class I"/>
    <property type="match status" value="1"/>
</dbReference>
<dbReference type="GO" id="GO:0005737">
    <property type="term" value="C:cytoplasm"/>
    <property type="evidence" value="ECO:0007669"/>
    <property type="project" value="TreeGrafter"/>
</dbReference>
<accession>A0A1H8ZLC0</accession>
<dbReference type="InterPro" id="IPR013785">
    <property type="entry name" value="Aldolase_TIM"/>
</dbReference>
<dbReference type="InterPro" id="IPR055268">
    <property type="entry name" value="PCB-like"/>
</dbReference>
<dbReference type="InterPro" id="IPR003379">
    <property type="entry name" value="Carboxylase_cons_dom"/>
</dbReference>
<name>A0A1H8ZLC0_9SPIR</name>
<dbReference type="Pfam" id="PF00682">
    <property type="entry name" value="HMGL-like"/>
    <property type="match status" value="1"/>
</dbReference>
<dbReference type="PANTHER" id="PTHR43778:SF2">
    <property type="entry name" value="PYRUVATE CARBOXYLASE, MITOCHONDRIAL"/>
    <property type="match status" value="1"/>
</dbReference>
<dbReference type="EMBL" id="FOFU01000001">
    <property type="protein sequence ID" value="SEP65170.1"/>
    <property type="molecule type" value="Genomic_DNA"/>
</dbReference>
<keyword evidence="6" id="KW-1185">Reference proteome</keyword>
<evidence type="ECO:0000256" key="2">
    <source>
        <dbReference type="SAM" id="MobiDB-lite"/>
    </source>
</evidence>
<protein>
    <submittedName>
        <fullName evidence="5">Oxaloacetate decarboxylase, alpha subunit</fullName>
    </submittedName>
</protein>
<dbReference type="InterPro" id="IPR005776">
    <property type="entry name" value="OadA"/>
</dbReference>
<evidence type="ECO:0000259" key="4">
    <source>
        <dbReference type="PROSITE" id="PS50991"/>
    </source>
</evidence>
<dbReference type="NCBIfam" id="NF006761">
    <property type="entry name" value="PRK09282.1"/>
    <property type="match status" value="1"/>
</dbReference>
<dbReference type="RefSeq" id="WP_074639811.1">
    <property type="nucleotide sequence ID" value="NZ_FOFU01000001.1"/>
</dbReference>
<sequence length="698" mass="73378">MAKVGITELAIRDAHQSLHATRMTTADMLPICDKLDKVGYKYIEGWGGATYDSCIRFLNEDPWERLRKLHAALPNNKIMMLLRAQNLLGYKHYADDVVEKFVETAAKNGIGCFRIFDACNDPRNMECATKAAKKSGVDVQMAISYAVTPFHTNDKYAELAKTYADFGADSICIKDMSGLLKPYEAYDLVQKIKAKVDLPVEIHSHATTGLSVATLLKAAEAGADWLDTAISSMSMGTSHSPTETVVEMLKGTDMDTGLDTKLLLEIAAYFREVRKHYSSLESAFLGADTRILLSQVPGGMLSNLESQLKQQNAGDKMDAVLAELPKVHKAAGYVPLVTPTSQIVGTQAVMNVLMGPYKVMTQDFRNLITGKFGKLPTDADPELVKKALEQNHMDAVVTCRPADLIEPEWDKMVEESKKAGGDGSDEDVLTYAMFPNVAPKFFAERAKGPVDAASTFAKKEAPAAAAKENKGGSYTINVNGTAYNVTTGPAGDSMSVNVNGTAYNVTFGAAGAAPVAAAAAPAASAPVSGGTAVPSPVAGTLLRHAVSEGAQVKKGDTVIIIESMKMELEVKAPADGKISFVVQPGTQIAQGQTLANLGGAPVAAAPVAPAPQHAAAPAQPAPAPAASAGGKPVAAPVAGTLLRYAVSEGASVSPDTTVIIIESMKMELEIKAGAAGKIHFIAATGSQIAQGATLAEVQ</sequence>
<dbReference type="InterPro" id="IPR011053">
    <property type="entry name" value="Single_hybrid_motif"/>
</dbReference>
<feature type="domain" description="Lipoyl-binding" evidence="3">
    <location>
        <begin position="522"/>
        <end position="598"/>
    </location>
</feature>
<feature type="region of interest" description="Disordered" evidence="2">
    <location>
        <begin position="611"/>
        <end position="630"/>
    </location>
</feature>
<dbReference type="Gene3D" id="2.40.50.100">
    <property type="match status" value="2"/>
</dbReference>
<evidence type="ECO:0000313" key="5">
    <source>
        <dbReference type="EMBL" id="SEP65170.1"/>
    </source>
</evidence>
<organism evidence="5 6">
    <name type="scientific">Treponema bryantii</name>
    <dbReference type="NCBI Taxonomy" id="163"/>
    <lineage>
        <taxon>Bacteria</taxon>
        <taxon>Pseudomonadati</taxon>
        <taxon>Spirochaetota</taxon>
        <taxon>Spirochaetia</taxon>
        <taxon>Spirochaetales</taxon>
        <taxon>Treponemataceae</taxon>
        <taxon>Treponema</taxon>
    </lineage>
</organism>
<dbReference type="Proteomes" id="UP000182360">
    <property type="component" value="Unassembled WGS sequence"/>
</dbReference>
<evidence type="ECO:0000313" key="6">
    <source>
        <dbReference type="Proteomes" id="UP000182360"/>
    </source>
</evidence>
<dbReference type="InterPro" id="IPR000891">
    <property type="entry name" value="PYR_CT"/>
</dbReference>
<dbReference type="CDD" id="cd07937">
    <property type="entry name" value="DRE_TIM_PC_TC_5S"/>
    <property type="match status" value="1"/>
</dbReference>
<dbReference type="Pfam" id="PF02436">
    <property type="entry name" value="PYC_OADA"/>
    <property type="match status" value="1"/>
</dbReference>
<dbReference type="GO" id="GO:0004736">
    <property type="term" value="F:pyruvate carboxylase activity"/>
    <property type="evidence" value="ECO:0007669"/>
    <property type="project" value="TreeGrafter"/>
</dbReference>
<feature type="domain" description="Pyruvate carboxyltransferase" evidence="4">
    <location>
        <begin position="4"/>
        <end position="264"/>
    </location>
</feature>
<dbReference type="PANTHER" id="PTHR43778">
    <property type="entry name" value="PYRUVATE CARBOXYLASE"/>
    <property type="match status" value="1"/>
</dbReference>
<dbReference type="GO" id="GO:0006094">
    <property type="term" value="P:gluconeogenesis"/>
    <property type="evidence" value="ECO:0007669"/>
    <property type="project" value="TreeGrafter"/>
</dbReference>
<feature type="domain" description="Lipoyl-binding" evidence="3">
    <location>
        <begin position="618"/>
        <end position="698"/>
    </location>
</feature>
<dbReference type="OrthoDB" id="9807469at2"/>
<dbReference type="PROSITE" id="PS50991">
    <property type="entry name" value="PYR_CT"/>
    <property type="match status" value="1"/>
</dbReference>
<dbReference type="SUPFAM" id="SSF89000">
    <property type="entry name" value="post-HMGL domain-like"/>
    <property type="match status" value="1"/>
</dbReference>
<dbReference type="PROSITE" id="PS50968">
    <property type="entry name" value="BIOTINYL_LIPOYL"/>
    <property type="match status" value="2"/>
</dbReference>
<dbReference type="STRING" id="163.SAMN04487775_108180"/>
<dbReference type="AlphaFoldDB" id="A0A1H8ZLC0"/>
<proteinExistence type="predicted"/>